<dbReference type="SUPFAM" id="SSF101327">
    <property type="entry name" value="YgfB-like"/>
    <property type="match status" value="1"/>
</dbReference>
<dbReference type="AlphaFoldDB" id="A0A432VVB1"/>
<keyword evidence="3" id="KW-1185">Reference proteome</keyword>
<comment type="caution">
    <text evidence="2">The sequence shown here is derived from an EMBL/GenBank/DDBJ whole genome shotgun (WGS) entry which is preliminary data.</text>
</comment>
<dbReference type="Gene3D" id="1.20.120.740">
    <property type="entry name" value="YgfB uncharacterised protein family UPF0149, PF03695"/>
    <property type="match status" value="1"/>
</dbReference>
<organism evidence="2 3">
    <name type="scientific">Aliidiomarina iranensis</name>
    <dbReference type="NCBI Taxonomy" id="1434071"/>
    <lineage>
        <taxon>Bacteria</taxon>
        <taxon>Pseudomonadati</taxon>
        <taxon>Pseudomonadota</taxon>
        <taxon>Gammaproteobacteria</taxon>
        <taxon>Alteromonadales</taxon>
        <taxon>Idiomarinaceae</taxon>
        <taxon>Aliidiomarina</taxon>
    </lineage>
</organism>
<dbReference type="Proteomes" id="UP000288395">
    <property type="component" value="Unassembled WGS sequence"/>
</dbReference>
<dbReference type="InterPro" id="IPR036255">
    <property type="entry name" value="YgfB-like_sf"/>
</dbReference>
<dbReference type="RefSeq" id="WP_126767449.1">
    <property type="nucleotide sequence ID" value="NZ_PIPJ01000005.1"/>
</dbReference>
<protein>
    <submittedName>
        <fullName evidence="2">YecA family protein</fullName>
    </submittedName>
</protein>
<dbReference type="OrthoDB" id="9783391at2"/>
<dbReference type="NCBIfam" id="TIGR02292">
    <property type="entry name" value="ygfB_yecA"/>
    <property type="match status" value="1"/>
</dbReference>
<sequence length="190" mass="20775">MSETSAQTFEQLNRQLQDENIILSAAEIHGMLTGLTASSAPGKDREWLVIMADLANEGQKFSDAMINTLEVLQQQTLADLASHDLDFQLVLPSDDEPLVERLTALTEWAQCFLVGFGINQQNLAKASADLKEAIQDLAEIARLSADAAADEEDERAYYEVSEYVRITAIMCFNELGSTPAPVAPSSSTLH</sequence>
<proteinExistence type="inferred from homology"/>
<dbReference type="PANTHER" id="PTHR37528:SF1">
    <property type="entry name" value="UPF0149 PROTEIN YGFB"/>
    <property type="match status" value="1"/>
</dbReference>
<dbReference type="PANTHER" id="PTHR37528">
    <property type="entry name" value="UPF0149 PROTEIN YGFB"/>
    <property type="match status" value="1"/>
</dbReference>
<dbReference type="InterPro" id="IPR011978">
    <property type="entry name" value="YgfB-like"/>
</dbReference>
<name>A0A432VVB1_9GAMM</name>
<evidence type="ECO:0000313" key="3">
    <source>
        <dbReference type="Proteomes" id="UP000288395"/>
    </source>
</evidence>
<evidence type="ECO:0000313" key="2">
    <source>
        <dbReference type="EMBL" id="RUO20463.1"/>
    </source>
</evidence>
<dbReference type="EMBL" id="PIPJ01000005">
    <property type="protein sequence ID" value="RUO20463.1"/>
    <property type="molecule type" value="Genomic_DNA"/>
</dbReference>
<accession>A0A432VVB1</accession>
<comment type="similarity">
    <text evidence="1">Belongs to the UPF0149 family.</text>
</comment>
<dbReference type="Pfam" id="PF03695">
    <property type="entry name" value="UPF0149"/>
    <property type="match status" value="1"/>
</dbReference>
<gene>
    <name evidence="2" type="ORF">CWE08_08350</name>
</gene>
<dbReference type="GO" id="GO:0005829">
    <property type="term" value="C:cytosol"/>
    <property type="evidence" value="ECO:0007669"/>
    <property type="project" value="TreeGrafter"/>
</dbReference>
<evidence type="ECO:0000256" key="1">
    <source>
        <dbReference type="ARBA" id="ARBA00038308"/>
    </source>
</evidence>
<reference evidence="3" key="1">
    <citation type="journal article" date="2018" name="Front. Microbiol.">
        <title>Genome-Based Analysis Reveals the Taxonomy and Diversity of the Family Idiomarinaceae.</title>
        <authorList>
            <person name="Liu Y."/>
            <person name="Lai Q."/>
            <person name="Shao Z."/>
        </authorList>
    </citation>
    <scope>NUCLEOTIDE SEQUENCE [LARGE SCALE GENOMIC DNA]</scope>
    <source>
        <strain evidence="3">GBPy7</strain>
    </source>
</reference>